<evidence type="ECO:0000256" key="2">
    <source>
        <dbReference type="ARBA" id="ARBA00022490"/>
    </source>
</evidence>
<sequence length="327" mass="35357">MKYENVSVLQSARKIPARVVTNDELSEMMDTSDEWITQRTGIKRRHVADGETTTSLSVDVSRELLANANVAPEEIDYIVVATMSPDFLTPSVAATVQGEIGATNAVSFDLNAACSGFSYGLSVVQKLLVSDEPKKAILIGGEVLSKLIDWHDRSTAVLFGDGAAGMLLTNSATETGAILGSDLRTLGELGKYLTAGQTGETTPFQTDQPEFSRFFAMNGRRVYNFAVKNVPISIEAALKQANLTLADVDHFVLHQANVRIVERIAEKLEVDFDKFDTNIDEYGNTAAASEPILFDELVQKGKINRGDVVVLSGFGGGLTIGTIILKY</sequence>
<protein>
    <recommendedName>
        <fullName evidence="9">Beta-ketoacyl-[acyl-carrier-protein] synthase III</fullName>
        <shortName evidence="9">Beta-ketoacyl-ACP synthase III</shortName>
        <shortName evidence="9">KAS III</shortName>
        <ecNumber evidence="9">2.3.1.180</ecNumber>
    </recommendedName>
    <alternativeName>
        <fullName evidence="9">3-oxoacyl-[acyl-carrier-protein] synthase 3</fullName>
    </alternativeName>
    <alternativeName>
        <fullName evidence="9">3-oxoacyl-[acyl-carrier-protein] synthase III</fullName>
    </alternativeName>
</protein>
<evidence type="ECO:0000256" key="8">
    <source>
        <dbReference type="ARBA" id="ARBA00023315"/>
    </source>
</evidence>
<dbReference type="InterPro" id="IPR013751">
    <property type="entry name" value="ACP_syn_III_N"/>
</dbReference>
<dbReference type="InterPro" id="IPR013747">
    <property type="entry name" value="ACP_syn_III_C"/>
</dbReference>
<keyword evidence="7 9" id="KW-0275">Fatty acid biosynthesis</keyword>
<comment type="domain">
    <text evidence="9">The last Arg residue of the ACP-binding site is essential for the weak association between ACP/AcpP and FabH.</text>
</comment>
<comment type="subcellular location">
    <subcellularLocation>
        <location evidence="9">Cytoplasm</location>
    </subcellularLocation>
</comment>
<evidence type="ECO:0000259" key="10">
    <source>
        <dbReference type="Pfam" id="PF08541"/>
    </source>
</evidence>
<feature type="active site" evidence="9">
    <location>
        <position position="114"/>
    </location>
</feature>
<dbReference type="OrthoDB" id="9815506at2"/>
<evidence type="ECO:0000313" key="12">
    <source>
        <dbReference type="EMBL" id="AQW21649.1"/>
    </source>
</evidence>
<feature type="region of interest" description="ACP-binding" evidence="9">
    <location>
        <begin position="255"/>
        <end position="259"/>
    </location>
</feature>
<dbReference type="GO" id="GO:0005737">
    <property type="term" value="C:cytoplasm"/>
    <property type="evidence" value="ECO:0007669"/>
    <property type="project" value="UniProtKB-SubCell"/>
</dbReference>
<comment type="catalytic activity">
    <reaction evidence="9">
        <text>malonyl-[ACP] + acetyl-CoA + H(+) = 3-oxobutanoyl-[ACP] + CO2 + CoA</text>
        <dbReference type="Rhea" id="RHEA:12080"/>
        <dbReference type="Rhea" id="RHEA-COMP:9623"/>
        <dbReference type="Rhea" id="RHEA-COMP:9625"/>
        <dbReference type="ChEBI" id="CHEBI:15378"/>
        <dbReference type="ChEBI" id="CHEBI:16526"/>
        <dbReference type="ChEBI" id="CHEBI:57287"/>
        <dbReference type="ChEBI" id="CHEBI:57288"/>
        <dbReference type="ChEBI" id="CHEBI:78449"/>
        <dbReference type="ChEBI" id="CHEBI:78450"/>
        <dbReference type="EC" id="2.3.1.180"/>
    </reaction>
</comment>
<comment type="function">
    <text evidence="9">Catalyzes the condensation reaction of fatty acid synthesis by the addition to an acyl acceptor of two carbons from malonyl-ACP. Catalyzes the first condensation reaction which initiates fatty acid synthesis and may therefore play a role in governing the total rate of fatty acid production. Possesses both acetoacetyl-ACP synthase and acetyl transacylase activities. Its substrate specificity determines the biosynthesis of branched-chain and/or straight-chain of fatty acids.</text>
</comment>
<dbReference type="EC" id="2.3.1.180" evidence="9"/>
<dbReference type="InterPro" id="IPR016039">
    <property type="entry name" value="Thiolase-like"/>
</dbReference>
<dbReference type="Pfam" id="PF08541">
    <property type="entry name" value="ACP_syn_III_C"/>
    <property type="match status" value="1"/>
</dbReference>
<evidence type="ECO:0000256" key="6">
    <source>
        <dbReference type="ARBA" id="ARBA00023098"/>
    </source>
</evidence>
<dbReference type="AlphaFoldDB" id="A0A1S6QJ85"/>
<evidence type="ECO:0000313" key="13">
    <source>
        <dbReference type="Proteomes" id="UP000030361"/>
    </source>
</evidence>
<evidence type="ECO:0000256" key="4">
    <source>
        <dbReference type="ARBA" id="ARBA00022679"/>
    </source>
</evidence>
<dbReference type="InterPro" id="IPR004655">
    <property type="entry name" value="FabH"/>
</dbReference>
<dbReference type="UniPathway" id="UPA00094"/>
<dbReference type="NCBIfam" id="TIGR00747">
    <property type="entry name" value="fabH"/>
    <property type="match status" value="1"/>
</dbReference>
<comment type="similarity">
    <text evidence="1 9">Belongs to the thiolase-like superfamily. FabH family.</text>
</comment>
<feature type="domain" description="Beta-ketoacyl-[acyl-carrier-protein] synthase III N-terminal" evidence="11">
    <location>
        <begin position="108"/>
        <end position="187"/>
    </location>
</feature>
<keyword evidence="4 9" id="KW-0808">Transferase</keyword>
<evidence type="ECO:0000256" key="3">
    <source>
        <dbReference type="ARBA" id="ARBA00022516"/>
    </source>
</evidence>
<accession>A0A1S6QJ85</accession>
<dbReference type="Pfam" id="PF08545">
    <property type="entry name" value="ACP_syn_III"/>
    <property type="match status" value="1"/>
</dbReference>
<evidence type="ECO:0000259" key="11">
    <source>
        <dbReference type="Pfam" id="PF08545"/>
    </source>
</evidence>
<reference evidence="12 13" key="1">
    <citation type="journal article" date="2015" name="Genome Announc.">
        <title>Genome Sequence of Lactobacillus curieae CCTCC M 2011381T, a Novel Producer of Gamma-aminobutyric Acid.</title>
        <authorList>
            <person name="Wang Y."/>
            <person name="Wang Y."/>
            <person name="Lang C."/>
            <person name="Wei D."/>
            <person name="Xu P."/>
            <person name="Xie J."/>
        </authorList>
    </citation>
    <scope>NUCLEOTIDE SEQUENCE [LARGE SCALE GENOMIC DNA]</scope>
    <source>
        <strain evidence="12 13">CCTCC M 2011381</strain>
    </source>
</reference>
<feature type="domain" description="Beta-ketoacyl-[acyl-carrier-protein] synthase III C-terminal" evidence="10">
    <location>
        <begin position="238"/>
        <end position="327"/>
    </location>
</feature>
<dbReference type="NCBIfam" id="NF006829">
    <property type="entry name" value="PRK09352.1"/>
    <property type="match status" value="1"/>
</dbReference>
<dbReference type="GO" id="GO:0033818">
    <property type="term" value="F:beta-ketoacyl-acyl-carrier-protein synthase III activity"/>
    <property type="evidence" value="ECO:0007669"/>
    <property type="project" value="UniProtKB-UniRule"/>
</dbReference>
<feature type="active site" evidence="9">
    <location>
        <position position="254"/>
    </location>
</feature>
<dbReference type="PANTHER" id="PTHR34069">
    <property type="entry name" value="3-OXOACYL-[ACYL-CARRIER-PROTEIN] SYNTHASE 3"/>
    <property type="match status" value="1"/>
</dbReference>
<keyword evidence="5 9" id="KW-0276">Fatty acid metabolism</keyword>
<keyword evidence="13" id="KW-1185">Reference proteome</keyword>
<evidence type="ECO:0000256" key="9">
    <source>
        <dbReference type="HAMAP-Rule" id="MF_01815"/>
    </source>
</evidence>
<dbReference type="GO" id="GO:0004315">
    <property type="term" value="F:3-oxoacyl-[acyl-carrier-protein] synthase activity"/>
    <property type="evidence" value="ECO:0007669"/>
    <property type="project" value="InterPro"/>
</dbReference>
<keyword evidence="9" id="KW-0511">Multifunctional enzyme</keyword>
<keyword evidence="3 9" id="KW-0444">Lipid biosynthesis</keyword>
<gene>
    <name evidence="9" type="primary">fabH</name>
    <name evidence="12" type="ORF">PL11_006770</name>
</gene>
<name>A0A1S6QJ85_9LACO</name>
<organism evidence="12 13">
    <name type="scientific">Lentilactobacillus curieae</name>
    <dbReference type="NCBI Taxonomy" id="1138822"/>
    <lineage>
        <taxon>Bacteria</taxon>
        <taxon>Bacillati</taxon>
        <taxon>Bacillota</taxon>
        <taxon>Bacilli</taxon>
        <taxon>Lactobacillales</taxon>
        <taxon>Lactobacillaceae</taxon>
        <taxon>Lentilactobacillus</taxon>
    </lineage>
</organism>
<keyword evidence="2 9" id="KW-0963">Cytoplasm</keyword>
<dbReference type="PANTHER" id="PTHR34069:SF2">
    <property type="entry name" value="BETA-KETOACYL-[ACYL-CARRIER-PROTEIN] SYNTHASE III"/>
    <property type="match status" value="1"/>
</dbReference>
<dbReference type="RefSeq" id="WP_035168248.1">
    <property type="nucleotide sequence ID" value="NZ_CP018906.1"/>
</dbReference>
<keyword evidence="8 9" id="KW-0012">Acyltransferase</keyword>
<feature type="active site" evidence="9">
    <location>
        <position position="284"/>
    </location>
</feature>
<dbReference type="EMBL" id="CP018906">
    <property type="protein sequence ID" value="AQW21649.1"/>
    <property type="molecule type" value="Genomic_DNA"/>
</dbReference>
<dbReference type="CDD" id="cd00830">
    <property type="entry name" value="KAS_III"/>
    <property type="match status" value="1"/>
</dbReference>
<comment type="pathway">
    <text evidence="9">Lipid metabolism; fatty acid biosynthesis.</text>
</comment>
<comment type="subunit">
    <text evidence="9">Homodimer.</text>
</comment>
<dbReference type="KEGG" id="lcu:PL11_006770"/>
<proteinExistence type="inferred from homology"/>
<evidence type="ECO:0000256" key="1">
    <source>
        <dbReference type="ARBA" id="ARBA00008642"/>
    </source>
</evidence>
<dbReference type="GO" id="GO:0006633">
    <property type="term" value="P:fatty acid biosynthetic process"/>
    <property type="evidence" value="ECO:0007669"/>
    <property type="project" value="UniProtKB-UniRule"/>
</dbReference>
<keyword evidence="6 9" id="KW-0443">Lipid metabolism</keyword>
<dbReference type="SUPFAM" id="SSF53901">
    <property type="entry name" value="Thiolase-like"/>
    <property type="match status" value="1"/>
</dbReference>
<dbReference type="GO" id="GO:0044550">
    <property type="term" value="P:secondary metabolite biosynthetic process"/>
    <property type="evidence" value="ECO:0007669"/>
    <property type="project" value="TreeGrafter"/>
</dbReference>
<dbReference type="HAMAP" id="MF_01815">
    <property type="entry name" value="FabH"/>
    <property type="match status" value="1"/>
</dbReference>
<dbReference type="Gene3D" id="3.40.47.10">
    <property type="match status" value="1"/>
</dbReference>
<evidence type="ECO:0000256" key="5">
    <source>
        <dbReference type="ARBA" id="ARBA00022832"/>
    </source>
</evidence>
<dbReference type="Proteomes" id="UP000030361">
    <property type="component" value="Chromosome"/>
</dbReference>
<evidence type="ECO:0000256" key="7">
    <source>
        <dbReference type="ARBA" id="ARBA00023160"/>
    </source>
</evidence>
<dbReference type="eggNOG" id="COG0332">
    <property type="taxonomic scope" value="Bacteria"/>
</dbReference>